<evidence type="ECO:0000256" key="2">
    <source>
        <dbReference type="SAM" id="SignalP"/>
    </source>
</evidence>
<evidence type="ECO:0000256" key="1">
    <source>
        <dbReference type="SAM" id="MobiDB-lite"/>
    </source>
</evidence>
<keyword evidence="4" id="KW-1185">Reference proteome</keyword>
<evidence type="ECO:0000313" key="3">
    <source>
        <dbReference type="EMBL" id="PKA62477.1"/>
    </source>
</evidence>
<reference evidence="3 4" key="1">
    <citation type="journal article" date="2017" name="Nature">
        <title>The Apostasia genome and the evolution of orchids.</title>
        <authorList>
            <person name="Zhang G.Q."/>
            <person name="Liu K.W."/>
            <person name="Li Z."/>
            <person name="Lohaus R."/>
            <person name="Hsiao Y.Y."/>
            <person name="Niu S.C."/>
            <person name="Wang J.Y."/>
            <person name="Lin Y.C."/>
            <person name="Xu Q."/>
            <person name="Chen L.J."/>
            <person name="Yoshida K."/>
            <person name="Fujiwara S."/>
            <person name="Wang Z.W."/>
            <person name="Zhang Y.Q."/>
            <person name="Mitsuda N."/>
            <person name="Wang M."/>
            <person name="Liu G.H."/>
            <person name="Pecoraro L."/>
            <person name="Huang H.X."/>
            <person name="Xiao X.J."/>
            <person name="Lin M."/>
            <person name="Wu X.Y."/>
            <person name="Wu W.L."/>
            <person name="Chen Y.Y."/>
            <person name="Chang S.B."/>
            <person name="Sakamoto S."/>
            <person name="Ohme-Takagi M."/>
            <person name="Yagi M."/>
            <person name="Zeng S.J."/>
            <person name="Shen C.Y."/>
            <person name="Yeh C.M."/>
            <person name="Luo Y.B."/>
            <person name="Tsai W.C."/>
            <person name="Van de Peer Y."/>
            <person name="Liu Z.J."/>
        </authorList>
    </citation>
    <scope>NUCLEOTIDE SEQUENCE [LARGE SCALE GENOMIC DNA]</scope>
    <source>
        <strain evidence="4">cv. Shenzhen</strain>
        <tissue evidence="3">Stem</tissue>
    </source>
</reference>
<feature type="chain" id="PRO_5014148528" evidence="2">
    <location>
        <begin position="19"/>
        <end position="197"/>
    </location>
</feature>
<feature type="region of interest" description="Disordered" evidence="1">
    <location>
        <begin position="97"/>
        <end position="131"/>
    </location>
</feature>
<feature type="compositionally biased region" description="Acidic residues" evidence="1">
    <location>
        <begin position="169"/>
        <end position="180"/>
    </location>
</feature>
<proteinExistence type="predicted"/>
<feature type="signal peptide" evidence="2">
    <location>
        <begin position="1"/>
        <end position="18"/>
    </location>
</feature>
<feature type="region of interest" description="Disordered" evidence="1">
    <location>
        <begin position="152"/>
        <end position="182"/>
    </location>
</feature>
<dbReference type="Proteomes" id="UP000236161">
    <property type="component" value="Unassembled WGS sequence"/>
</dbReference>
<feature type="region of interest" description="Disordered" evidence="1">
    <location>
        <begin position="17"/>
        <end position="43"/>
    </location>
</feature>
<gene>
    <name evidence="3" type="ORF">AXF42_Ash009364</name>
</gene>
<protein>
    <submittedName>
        <fullName evidence="3">Uncharacterized protein</fullName>
    </submittedName>
</protein>
<keyword evidence="2" id="KW-0732">Signal</keyword>
<sequence length="197" mass="22421">MGLTLCFLHFLGFPLRDGGERRPPRRPHQNIPQARRYKPPGTRGALRTLRCKLLPNPTATAAVVRRRRRGRDEEVFQGAAFEKILLLSSRNGALLRPPEEQALSRRRRSRASQECPQGFPAPDAAEAGGGRRASRWASVGWSALKRQRLQLMQSSHHPPVVMEAVERREEEEEEEEEEEIPPLFGSLRSFSFALILR</sequence>
<evidence type="ECO:0000313" key="4">
    <source>
        <dbReference type="Proteomes" id="UP000236161"/>
    </source>
</evidence>
<dbReference type="AlphaFoldDB" id="A0A2I0B3W2"/>
<organism evidence="3 4">
    <name type="scientific">Apostasia shenzhenica</name>
    <dbReference type="NCBI Taxonomy" id="1088818"/>
    <lineage>
        <taxon>Eukaryota</taxon>
        <taxon>Viridiplantae</taxon>
        <taxon>Streptophyta</taxon>
        <taxon>Embryophyta</taxon>
        <taxon>Tracheophyta</taxon>
        <taxon>Spermatophyta</taxon>
        <taxon>Magnoliopsida</taxon>
        <taxon>Liliopsida</taxon>
        <taxon>Asparagales</taxon>
        <taxon>Orchidaceae</taxon>
        <taxon>Apostasioideae</taxon>
        <taxon>Apostasia</taxon>
    </lineage>
</organism>
<name>A0A2I0B3W2_9ASPA</name>
<dbReference type="EMBL" id="KZ451917">
    <property type="protein sequence ID" value="PKA62477.1"/>
    <property type="molecule type" value="Genomic_DNA"/>
</dbReference>
<accession>A0A2I0B3W2</accession>